<evidence type="ECO:0000313" key="3">
    <source>
        <dbReference type="Proteomes" id="UP000005801"/>
    </source>
</evidence>
<dbReference type="PANTHER" id="PTHR42943:SF2">
    <property type="entry name" value="GLUTATHIONE S-TRANSFERASE KAPPA 1"/>
    <property type="match status" value="1"/>
</dbReference>
<dbReference type="eggNOG" id="COG3917">
    <property type="taxonomic scope" value="Bacteria"/>
</dbReference>
<name>A6GBK2_9BACT</name>
<dbReference type="GO" id="GO:0006749">
    <property type="term" value="P:glutathione metabolic process"/>
    <property type="evidence" value="ECO:0007669"/>
    <property type="project" value="TreeGrafter"/>
</dbReference>
<proteinExistence type="predicted"/>
<organism evidence="2 3">
    <name type="scientific">Plesiocystis pacifica SIR-1</name>
    <dbReference type="NCBI Taxonomy" id="391625"/>
    <lineage>
        <taxon>Bacteria</taxon>
        <taxon>Pseudomonadati</taxon>
        <taxon>Myxococcota</taxon>
        <taxon>Polyangia</taxon>
        <taxon>Nannocystales</taxon>
        <taxon>Nannocystaceae</taxon>
        <taxon>Plesiocystis</taxon>
    </lineage>
</organism>
<dbReference type="GO" id="GO:0004364">
    <property type="term" value="F:glutathione transferase activity"/>
    <property type="evidence" value="ECO:0007669"/>
    <property type="project" value="TreeGrafter"/>
</dbReference>
<dbReference type="OrthoDB" id="5244108at2"/>
<dbReference type="RefSeq" id="WP_006974093.1">
    <property type="nucleotide sequence ID" value="NZ_ABCS01000059.1"/>
</dbReference>
<dbReference type="Pfam" id="PF01323">
    <property type="entry name" value="DSBA"/>
    <property type="match status" value="2"/>
</dbReference>
<dbReference type="PANTHER" id="PTHR42943">
    <property type="entry name" value="GLUTATHIONE S-TRANSFERASE KAPPA"/>
    <property type="match status" value="1"/>
</dbReference>
<dbReference type="GO" id="GO:0004602">
    <property type="term" value="F:glutathione peroxidase activity"/>
    <property type="evidence" value="ECO:0007669"/>
    <property type="project" value="TreeGrafter"/>
</dbReference>
<dbReference type="InterPro" id="IPR036249">
    <property type="entry name" value="Thioredoxin-like_sf"/>
</dbReference>
<comment type="caution">
    <text evidence="2">The sequence shown here is derived from an EMBL/GenBank/DDBJ whole genome shotgun (WGS) entry which is preliminary data.</text>
</comment>
<dbReference type="GO" id="GO:1901170">
    <property type="term" value="P:naphthalene catabolic process"/>
    <property type="evidence" value="ECO:0007669"/>
    <property type="project" value="InterPro"/>
</dbReference>
<reference evidence="2 3" key="1">
    <citation type="submission" date="2007-06" db="EMBL/GenBank/DDBJ databases">
        <authorList>
            <person name="Shimkets L."/>
            <person name="Ferriera S."/>
            <person name="Johnson J."/>
            <person name="Kravitz S."/>
            <person name="Beeson K."/>
            <person name="Sutton G."/>
            <person name="Rogers Y.-H."/>
            <person name="Friedman R."/>
            <person name="Frazier M."/>
            <person name="Venter J.C."/>
        </authorList>
    </citation>
    <scope>NUCLEOTIDE SEQUENCE [LARGE SCALE GENOMIC DNA]</scope>
    <source>
        <strain evidence="2 3">SIR-1</strain>
    </source>
</reference>
<accession>A6GBK2</accession>
<dbReference type="InterPro" id="IPR001853">
    <property type="entry name" value="DSBA-like_thioredoxin_dom"/>
</dbReference>
<protein>
    <submittedName>
        <fullName evidence="2">DSBA oxidoreductase</fullName>
    </submittedName>
</protein>
<dbReference type="InterPro" id="IPR051924">
    <property type="entry name" value="GST_Kappa/NadH"/>
</dbReference>
<dbReference type="SUPFAM" id="SSF52833">
    <property type="entry name" value="Thioredoxin-like"/>
    <property type="match status" value="2"/>
</dbReference>
<dbReference type="EMBL" id="ABCS01000059">
    <property type="protein sequence ID" value="EDM76708.1"/>
    <property type="molecule type" value="Genomic_DNA"/>
</dbReference>
<feature type="domain" description="DSBA-like thioredoxin" evidence="1">
    <location>
        <begin position="6"/>
        <end position="199"/>
    </location>
</feature>
<sequence>MNAPRVRFYFDFSCPYAYVASTLVEAMAERAGAELDVRPILLGGVFRARSTPQNLSEVLPPAKARHNFADMQRQAALAGVPLRMPSGHPLRTVEALRALLVVGEPYLKLARHFFHAYWAEGEAISEEAVLRRVLAAAGHEPDPILAKIATPEVKAELRARTDEAIEAGVFGVPTFVVEDGKPNGLYWGVDRMAMVEARLREASGVGAPEEAQVDPQAPARGVDIFFDYSSPFAYLGCHLAEVRLGDAARWRPMLLGAVFKSVGTVNVPLFTFHETKRRHASLDLQRQAAAMGAPYQFPTRFPMNTVLALRMTLAADRDAQILDHAEGRRFVHAIFRAYWAEDRDISDPEVLAGIADDCGLDGAALVAAATHQPIKDALRESTGAAIDAGVFGAPSFVVDTPAGPELFWGADRLELAERVARGDDSLAVMGGGQG</sequence>
<dbReference type="GO" id="GO:0018845">
    <property type="term" value="F:2-hydroxychromene-2-carboxylate isomerase activity"/>
    <property type="evidence" value="ECO:0007669"/>
    <property type="project" value="InterPro"/>
</dbReference>
<feature type="domain" description="DSBA-like thioredoxin" evidence="1">
    <location>
        <begin position="222"/>
        <end position="416"/>
    </location>
</feature>
<dbReference type="Gene3D" id="3.40.30.10">
    <property type="entry name" value="Glutaredoxin"/>
    <property type="match status" value="2"/>
</dbReference>
<evidence type="ECO:0000313" key="2">
    <source>
        <dbReference type="EMBL" id="EDM76708.1"/>
    </source>
</evidence>
<dbReference type="InterPro" id="IPR044087">
    <property type="entry name" value="NahD-like"/>
</dbReference>
<gene>
    <name evidence="2" type="ORF">PPSIR1_33676</name>
</gene>
<dbReference type="Proteomes" id="UP000005801">
    <property type="component" value="Unassembled WGS sequence"/>
</dbReference>
<keyword evidence="3" id="KW-1185">Reference proteome</keyword>
<dbReference type="AlphaFoldDB" id="A6GBK2"/>
<evidence type="ECO:0000259" key="1">
    <source>
        <dbReference type="Pfam" id="PF01323"/>
    </source>
</evidence>
<dbReference type="CDD" id="cd03022">
    <property type="entry name" value="DsbA_HCCA_Iso"/>
    <property type="match status" value="2"/>
</dbReference>
<dbReference type="STRING" id="391625.PPSIR1_33676"/>